<dbReference type="Proteomes" id="UP000234323">
    <property type="component" value="Unassembled WGS sequence"/>
</dbReference>
<evidence type="ECO:0000313" key="1">
    <source>
        <dbReference type="EMBL" id="PKY63000.1"/>
    </source>
</evidence>
<comment type="caution">
    <text evidence="1">The sequence shown here is derived from an EMBL/GenBank/DDBJ whole genome shotgun (WGS) entry which is preliminary data.</text>
</comment>
<sequence length="166" mass="18774">MNTDKSRKQIELTLDFISSYNEIFYQDITTHLGSFIQDGFLKNLFNKDTSTSVDKTQMLIEKFGDAANPANFTSQAQATNIQPTTLSLLFSTALYVSSRSWENFATKYYMTFGDMGEIAYDESVTDDEYESSLNGLDKEEIFRDLNNKIGLQTPNPVDDTPPVLPD</sequence>
<gene>
    <name evidence="1" type="ORF">RhiirA4_490627</name>
</gene>
<organism evidence="1 2">
    <name type="scientific">Rhizophagus irregularis</name>
    <dbReference type="NCBI Taxonomy" id="588596"/>
    <lineage>
        <taxon>Eukaryota</taxon>
        <taxon>Fungi</taxon>
        <taxon>Fungi incertae sedis</taxon>
        <taxon>Mucoromycota</taxon>
        <taxon>Glomeromycotina</taxon>
        <taxon>Glomeromycetes</taxon>
        <taxon>Glomerales</taxon>
        <taxon>Glomeraceae</taxon>
        <taxon>Rhizophagus</taxon>
    </lineage>
</organism>
<dbReference type="VEuPathDB" id="FungiDB:RhiirA1_467587"/>
<evidence type="ECO:0000313" key="2">
    <source>
        <dbReference type="Proteomes" id="UP000234323"/>
    </source>
</evidence>
<reference evidence="1 2" key="1">
    <citation type="submission" date="2015-10" db="EMBL/GenBank/DDBJ databases">
        <title>Genome analyses suggest a sexual origin of heterokaryosis in a supposedly ancient asexual fungus.</title>
        <authorList>
            <person name="Ropars J."/>
            <person name="Sedzielewska K."/>
            <person name="Noel J."/>
            <person name="Charron P."/>
            <person name="Farinelli L."/>
            <person name="Marton T."/>
            <person name="Kruger M."/>
            <person name="Pelin A."/>
            <person name="Brachmann A."/>
            <person name="Corradi N."/>
        </authorList>
    </citation>
    <scope>NUCLEOTIDE SEQUENCE [LARGE SCALE GENOMIC DNA]</scope>
    <source>
        <strain evidence="1 2">A4</strain>
    </source>
</reference>
<protein>
    <submittedName>
        <fullName evidence="1">Uncharacterized protein</fullName>
    </submittedName>
</protein>
<dbReference type="AlphaFoldDB" id="A0A2I1HVT4"/>
<accession>A0A2I1HVT4</accession>
<name>A0A2I1HVT4_9GLOM</name>
<feature type="non-terminal residue" evidence="1">
    <location>
        <position position="166"/>
    </location>
</feature>
<proteinExistence type="predicted"/>
<dbReference type="EMBL" id="LLXI01008662">
    <property type="protein sequence ID" value="PKY63000.1"/>
    <property type="molecule type" value="Genomic_DNA"/>
</dbReference>
<keyword evidence="2" id="KW-1185">Reference proteome</keyword>
<dbReference type="VEuPathDB" id="FungiDB:RhiirFUN_017347"/>